<dbReference type="InterPro" id="IPR035906">
    <property type="entry name" value="MetI-like_sf"/>
</dbReference>
<comment type="similarity">
    <text evidence="6">Belongs to the binding-protein-dependent transport system permease family.</text>
</comment>
<dbReference type="Proteomes" id="UP000035721">
    <property type="component" value="Unassembled WGS sequence"/>
</dbReference>
<dbReference type="RefSeq" id="WP_048555895.1">
    <property type="nucleotide sequence ID" value="NZ_HF570958.1"/>
</dbReference>
<dbReference type="GO" id="GO:0031460">
    <property type="term" value="P:glycine betaine transport"/>
    <property type="evidence" value="ECO:0007669"/>
    <property type="project" value="TreeGrafter"/>
</dbReference>
<dbReference type="InterPro" id="IPR051204">
    <property type="entry name" value="ABC_transp_perm/SBD"/>
</dbReference>
<feature type="domain" description="ABC transmembrane type-1" evidence="7">
    <location>
        <begin position="28"/>
        <end position="215"/>
    </location>
</feature>
<dbReference type="GO" id="GO:0005886">
    <property type="term" value="C:plasma membrane"/>
    <property type="evidence" value="ECO:0007669"/>
    <property type="project" value="UniProtKB-SubCell"/>
</dbReference>
<dbReference type="PROSITE" id="PS50928">
    <property type="entry name" value="ABC_TM1"/>
    <property type="match status" value="1"/>
</dbReference>
<protein>
    <submittedName>
        <fullName evidence="8">Binding-protein-dependent transport systems inner membrane component</fullName>
    </submittedName>
</protein>
<dbReference type="PANTHER" id="PTHR30177">
    <property type="entry name" value="GLYCINE BETAINE/L-PROLINE TRANSPORT SYSTEM PERMEASE PROTEIN PROW"/>
    <property type="match status" value="1"/>
</dbReference>
<dbReference type="AlphaFoldDB" id="A0A077M7J2"/>
<evidence type="ECO:0000256" key="2">
    <source>
        <dbReference type="ARBA" id="ARBA00022448"/>
    </source>
</evidence>
<feature type="transmembrane region" description="Helical" evidence="6">
    <location>
        <begin position="32"/>
        <end position="53"/>
    </location>
</feature>
<evidence type="ECO:0000256" key="5">
    <source>
        <dbReference type="ARBA" id="ARBA00023136"/>
    </source>
</evidence>
<evidence type="ECO:0000256" key="3">
    <source>
        <dbReference type="ARBA" id="ARBA00022692"/>
    </source>
</evidence>
<dbReference type="PANTHER" id="PTHR30177:SF33">
    <property type="entry name" value="POSSIBLE OSMOPROTECTANT (GLYCINE BETAINE_CARNITINE_CHOLINE_L-PROLINE) TRANSPORT INTEGRAL MEMBRANE PROTEIN ABC TRANSPORTER PROZ"/>
    <property type="match status" value="1"/>
</dbReference>
<dbReference type="GO" id="GO:0055085">
    <property type="term" value="P:transmembrane transport"/>
    <property type="evidence" value="ECO:0007669"/>
    <property type="project" value="InterPro"/>
</dbReference>
<evidence type="ECO:0000313" key="9">
    <source>
        <dbReference type="Proteomes" id="UP000035721"/>
    </source>
</evidence>
<reference evidence="8 9" key="1">
    <citation type="journal article" date="2013" name="ISME J.">
        <title>A metabolic model for members of the genus Tetrasphaera involved in enhanced biological phosphorus removal.</title>
        <authorList>
            <person name="Kristiansen R."/>
            <person name="Nguyen H.T.T."/>
            <person name="Saunders A.M."/>
            <person name="Nielsen J.L."/>
            <person name="Wimmer R."/>
            <person name="Le V.Q."/>
            <person name="McIlroy S.J."/>
            <person name="Petrovski S."/>
            <person name="Seviour R.J."/>
            <person name="Calteau A."/>
            <person name="Nielsen K.L."/>
            <person name="Nielsen P.H."/>
        </authorList>
    </citation>
    <scope>NUCLEOTIDE SEQUENCE [LARGE SCALE GENOMIC DNA]</scope>
    <source>
        <strain evidence="8 9">T1-X7</strain>
    </source>
</reference>
<comment type="subcellular location">
    <subcellularLocation>
        <location evidence="6">Cell membrane</location>
        <topology evidence="6">Multi-pass membrane protein</topology>
    </subcellularLocation>
    <subcellularLocation>
        <location evidence="1">Membrane</location>
        <topology evidence="1">Multi-pass membrane protein</topology>
    </subcellularLocation>
</comment>
<dbReference type="STRING" id="1194083.BN12_70046"/>
<keyword evidence="2 6" id="KW-0813">Transport</keyword>
<feature type="transmembrane region" description="Helical" evidence="6">
    <location>
        <begin position="65"/>
        <end position="85"/>
    </location>
</feature>
<evidence type="ECO:0000259" key="7">
    <source>
        <dbReference type="PROSITE" id="PS50928"/>
    </source>
</evidence>
<accession>A0A077M7J2</accession>
<dbReference type="SUPFAM" id="SSF161098">
    <property type="entry name" value="MetI-like"/>
    <property type="match status" value="1"/>
</dbReference>
<keyword evidence="5 6" id="KW-0472">Membrane</keyword>
<proteinExistence type="inferred from homology"/>
<dbReference type="EMBL" id="CAJB01000403">
    <property type="protein sequence ID" value="CCH80030.1"/>
    <property type="molecule type" value="Genomic_DNA"/>
</dbReference>
<name>A0A077M7J2_9MICO</name>
<gene>
    <name evidence="8" type="ORF">BN12_70046</name>
</gene>
<keyword evidence="3 6" id="KW-0812">Transmembrane</keyword>
<dbReference type="Gene3D" id="1.10.3720.10">
    <property type="entry name" value="MetI-like"/>
    <property type="match status" value="1"/>
</dbReference>
<sequence>MIGNVLRWLNDPDNWNGTQFTTGIWAQLQTHLLYSVIAVLAALVIGLPLGLAIGHTGRATSLISGLNAVRALPTVGVLVLLVVIIAPHFHGRTSKGYIIPTLIVLILLAVPPILSNTYAGVQNVDPAVRDAAYGMGMTGPQVLWRVELPNSLPLIFSGLRSATLQVIATATIAAYVTLGGLGRFIYDGLAQQDYPQMISGGVLVAALALIADLVLALVQRYTVSRGLTKRFSKSTVGGAVAADLEEAGVEHT</sequence>
<evidence type="ECO:0000313" key="8">
    <source>
        <dbReference type="EMBL" id="CCH80030.1"/>
    </source>
</evidence>
<evidence type="ECO:0000256" key="6">
    <source>
        <dbReference type="RuleBase" id="RU363032"/>
    </source>
</evidence>
<organism evidence="8 9">
    <name type="scientific">Nostocoides japonicum T1-X7</name>
    <dbReference type="NCBI Taxonomy" id="1194083"/>
    <lineage>
        <taxon>Bacteria</taxon>
        <taxon>Bacillati</taxon>
        <taxon>Actinomycetota</taxon>
        <taxon>Actinomycetes</taxon>
        <taxon>Micrococcales</taxon>
        <taxon>Intrasporangiaceae</taxon>
        <taxon>Nostocoides</taxon>
    </lineage>
</organism>
<comment type="caution">
    <text evidence="8">The sequence shown here is derived from an EMBL/GenBank/DDBJ whole genome shotgun (WGS) entry which is preliminary data.</text>
</comment>
<keyword evidence="9" id="KW-1185">Reference proteome</keyword>
<feature type="transmembrane region" description="Helical" evidence="6">
    <location>
        <begin position="198"/>
        <end position="218"/>
    </location>
</feature>
<dbReference type="Pfam" id="PF00528">
    <property type="entry name" value="BPD_transp_1"/>
    <property type="match status" value="1"/>
</dbReference>
<dbReference type="InterPro" id="IPR000515">
    <property type="entry name" value="MetI-like"/>
</dbReference>
<dbReference type="CDD" id="cd06261">
    <property type="entry name" value="TM_PBP2"/>
    <property type="match status" value="1"/>
</dbReference>
<feature type="transmembrane region" description="Helical" evidence="6">
    <location>
        <begin position="166"/>
        <end position="186"/>
    </location>
</feature>
<feature type="transmembrane region" description="Helical" evidence="6">
    <location>
        <begin position="97"/>
        <end position="114"/>
    </location>
</feature>
<evidence type="ECO:0000256" key="4">
    <source>
        <dbReference type="ARBA" id="ARBA00022989"/>
    </source>
</evidence>
<keyword evidence="4 6" id="KW-1133">Transmembrane helix</keyword>
<evidence type="ECO:0000256" key="1">
    <source>
        <dbReference type="ARBA" id="ARBA00004141"/>
    </source>
</evidence>